<accession>A0A5D8YRF3</accession>
<evidence type="ECO:0000256" key="4">
    <source>
        <dbReference type="ARBA" id="ARBA00022679"/>
    </source>
</evidence>
<evidence type="ECO:0000256" key="1">
    <source>
        <dbReference type="ARBA" id="ARBA00004651"/>
    </source>
</evidence>
<dbReference type="AlphaFoldDB" id="A0A5D8YRF3"/>
<keyword evidence="6 8" id="KW-1133">Transmembrane helix</keyword>
<keyword evidence="2" id="KW-1003">Cell membrane</keyword>
<dbReference type="GO" id="GO:0005886">
    <property type="term" value="C:plasma membrane"/>
    <property type="evidence" value="ECO:0007669"/>
    <property type="project" value="UniProtKB-SubCell"/>
</dbReference>
<dbReference type="GO" id="GO:0016763">
    <property type="term" value="F:pentosyltransferase activity"/>
    <property type="evidence" value="ECO:0007669"/>
    <property type="project" value="TreeGrafter"/>
</dbReference>
<dbReference type="OrthoDB" id="9775035at2"/>
<feature type="transmembrane region" description="Helical" evidence="8">
    <location>
        <begin position="360"/>
        <end position="381"/>
    </location>
</feature>
<dbReference type="PANTHER" id="PTHR33908:SF3">
    <property type="entry name" value="UNDECAPRENYL PHOSPHATE-ALPHA-4-AMINO-4-DEOXY-L-ARABINOSE ARABINOSYL TRANSFERASE"/>
    <property type="match status" value="1"/>
</dbReference>
<dbReference type="PANTHER" id="PTHR33908">
    <property type="entry name" value="MANNOSYLTRANSFERASE YKCB-RELATED"/>
    <property type="match status" value="1"/>
</dbReference>
<evidence type="ECO:0000313" key="11">
    <source>
        <dbReference type="Proteomes" id="UP000323164"/>
    </source>
</evidence>
<feature type="transmembrane region" description="Helical" evidence="8">
    <location>
        <begin position="15"/>
        <end position="31"/>
    </location>
</feature>
<keyword evidence="7 8" id="KW-0472">Membrane</keyword>
<feature type="transmembrane region" description="Helical" evidence="8">
    <location>
        <begin position="142"/>
        <end position="160"/>
    </location>
</feature>
<reference evidence="10 11" key="1">
    <citation type="submission" date="2019-08" db="EMBL/GenBank/DDBJ databases">
        <title>Draft genome sequence of Lysobacter sp. UKS-15.</title>
        <authorList>
            <person name="Im W.-T."/>
        </authorList>
    </citation>
    <scope>NUCLEOTIDE SEQUENCE [LARGE SCALE GENOMIC DNA]</scope>
    <source>
        <strain evidence="10 11">UKS-15</strain>
    </source>
</reference>
<organism evidence="10 11">
    <name type="scientific">Cognatilysobacter lacus</name>
    <dbReference type="NCBI Taxonomy" id="1643323"/>
    <lineage>
        <taxon>Bacteria</taxon>
        <taxon>Pseudomonadati</taxon>
        <taxon>Pseudomonadota</taxon>
        <taxon>Gammaproteobacteria</taxon>
        <taxon>Lysobacterales</taxon>
        <taxon>Lysobacteraceae</taxon>
        <taxon>Cognatilysobacter</taxon>
    </lineage>
</organism>
<dbReference type="GO" id="GO:0010041">
    <property type="term" value="P:response to iron(III) ion"/>
    <property type="evidence" value="ECO:0007669"/>
    <property type="project" value="TreeGrafter"/>
</dbReference>
<dbReference type="GO" id="GO:0009103">
    <property type="term" value="P:lipopolysaccharide biosynthetic process"/>
    <property type="evidence" value="ECO:0007669"/>
    <property type="project" value="TreeGrafter"/>
</dbReference>
<evidence type="ECO:0000313" key="10">
    <source>
        <dbReference type="EMBL" id="TZF85355.1"/>
    </source>
</evidence>
<dbReference type="InterPro" id="IPR038731">
    <property type="entry name" value="RgtA/B/C-like"/>
</dbReference>
<name>A0A5D8YRF3_9GAMM</name>
<feature type="transmembrane region" description="Helical" evidence="8">
    <location>
        <begin position="306"/>
        <end position="325"/>
    </location>
</feature>
<feature type="transmembrane region" description="Helical" evidence="8">
    <location>
        <begin position="77"/>
        <end position="105"/>
    </location>
</feature>
<proteinExistence type="predicted"/>
<dbReference type="Proteomes" id="UP000323164">
    <property type="component" value="Unassembled WGS sequence"/>
</dbReference>
<dbReference type="Pfam" id="PF13231">
    <property type="entry name" value="PMT_2"/>
    <property type="match status" value="1"/>
</dbReference>
<comment type="subcellular location">
    <subcellularLocation>
        <location evidence="1">Cell membrane</location>
        <topology evidence="1">Multi-pass membrane protein</topology>
    </subcellularLocation>
</comment>
<evidence type="ECO:0000259" key="9">
    <source>
        <dbReference type="Pfam" id="PF13231"/>
    </source>
</evidence>
<evidence type="ECO:0000256" key="5">
    <source>
        <dbReference type="ARBA" id="ARBA00022692"/>
    </source>
</evidence>
<gene>
    <name evidence="10" type="ORF">FW784_12330</name>
</gene>
<keyword evidence="5 8" id="KW-0812">Transmembrane</keyword>
<feature type="transmembrane region" description="Helical" evidence="8">
    <location>
        <begin position="172"/>
        <end position="197"/>
    </location>
</feature>
<evidence type="ECO:0000256" key="3">
    <source>
        <dbReference type="ARBA" id="ARBA00022676"/>
    </source>
</evidence>
<keyword evidence="11" id="KW-1185">Reference proteome</keyword>
<feature type="transmembrane region" description="Helical" evidence="8">
    <location>
        <begin position="272"/>
        <end position="294"/>
    </location>
</feature>
<dbReference type="InterPro" id="IPR050297">
    <property type="entry name" value="LipidA_mod_glycosyltrf_83"/>
</dbReference>
<keyword evidence="3" id="KW-0328">Glycosyltransferase</keyword>
<evidence type="ECO:0000256" key="2">
    <source>
        <dbReference type="ARBA" id="ARBA00022475"/>
    </source>
</evidence>
<feature type="transmembrane region" description="Helical" evidence="8">
    <location>
        <begin position="331"/>
        <end position="348"/>
    </location>
</feature>
<feature type="domain" description="Glycosyltransferase RgtA/B/C/D-like" evidence="9">
    <location>
        <begin position="67"/>
        <end position="205"/>
    </location>
</feature>
<feature type="transmembrane region" description="Helical" evidence="8">
    <location>
        <begin position="217"/>
        <end position="236"/>
    </location>
</feature>
<evidence type="ECO:0000256" key="7">
    <source>
        <dbReference type="ARBA" id="ARBA00023136"/>
    </source>
</evidence>
<comment type="caution">
    <text evidence="10">The sequence shown here is derived from an EMBL/GenBank/DDBJ whole genome shotgun (WGS) entry which is preliminary data.</text>
</comment>
<dbReference type="EMBL" id="VTRV01000172">
    <property type="protein sequence ID" value="TZF85355.1"/>
    <property type="molecule type" value="Genomic_DNA"/>
</dbReference>
<evidence type="ECO:0000256" key="6">
    <source>
        <dbReference type="ARBA" id="ARBA00022989"/>
    </source>
</evidence>
<feature type="transmembrane region" description="Helical" evidence="8">
    <location>
        <begin position="117"/>
        <end position="135"/>
    </location>
</feature>
<evidence type="ECO:0000256" key="8">
    <source>
        <dbReference type="SAM" id="Phobius"/>
    </source>
</evidence>
<keyword evidence="4 10" id="KW-0808">Transferase</keyword>
<protein>
    <submittedName>
        <fullName evidence="10">Glycosyltransferase family 39 protein</fullName>
    </submittedName>
</protein>
<sequence length="425" mass="47126">MIAAMLKTAESRERWLFWLVALVVLGAGLGLRDPWPADEPRFALVAKQMVESHQWLFPMRGSELYADKPPLFMWLQAIALTLLGNLRVAFLLPSLLASIGTLWLVRDLGTRLYERSAGAYAAWALLFTFAFTFQARRAQIDPLLVFWVVLSVYGLLRHVLRGPVLRWWYVGWFAAGLGVITKGVGVIALLFLVPAAIAQARGWIGVNAMGWRRPATWLAPVALLLPIALWLAPMLWTVAHSSDPALHAYADNILLRQTARRYADPWHHRQPAWYFVVVIATQWLPAVLAVPWVWRGWRDALRQRDARLAVLLGGVALIVLFFTLSAGKREVYILPALPLFCVALGPWLPRAVERPGARRLAFGLAALMTLLATAAGAMVVFGHPSFEAQLDEASSRAAPTRSAACCWRSQRGASPRCCCSARGGA</sequence>